<dbReference type="SUPFAM" id="SSF51695">
    <property type="entry name" value="PLC-like phosphodiesterases"/>
    <property type="match status" value="1"/>
</dbReference>
<proteinExistence type="predicted"/>
<feature type="signal peptide" evidence="1">
    <location>
        <begin position="1"/>
        <end position="19"/>
    </location>
</feature>
<dbReference type="PROSITE" id="PS51704">
    <property type="entry name" value="GP_PDE"/>
    <property type="match status" value="1"/>
</dbReference>
<dbReference type="Gene3D" id="3.20.20.190">
    <property type="entry name" value="Phosphatidylinositol (PI) phosphodiesterase"/>
    <property type="match status" value="1"/>
</dbReference>
<keyword evidence="1" id="KW-0732">Signal</keyword>
<evidence type="ECO:0000313" key="3">
    <source>
        <dbReference type="EMBL" id="OWK43048.1"/>
    </source>
</evidence>
<dbReference type="InterPro" id="IPR017946">
    <property type="entry name" value="PLC-like_Pdiesterase_TIM-brl"/>
</dbReference>
<evidence type="ECO:0000259" key="2">
    <source>
        <dbReference type="PROSITE" id="PS51704"/>
    </source>
</evidence>
<dbReference type="Proteomes" id="UP000214646">
    <property type="component" value="Unassembled WGS sequence"/>
</dbReference>
<evidence type="ECO:0000313" key="4">
    <source>
        <dbReference type="Proteomes" id="UP000214646"/>
    </source>
</evidence>
<dbReference type="OrthoDB" id="238714at2"/>
<accession>A0A225DX34</accession>
<dbReference type="InterPro" id="IPR030395">
    <property type="entry name" value="GP_PDE_dom"/>
</dbReference>
<dbReference type="RefSeq" id="WP_088253956.1">
    <property type="nucleotide sequence ID" value="NZ_NIDE01000004.1"/>
</dbReference>
<dbReference type="PANTHER" id="PTHR46211">
    <property type="entry name" value="GLYCEROPHOSPHORYL DIESTER PHOSPHODIESTERASE"/>
    <property type="match status" value="1"/>
</dbReference>
<feature type="chain" id="PRO_5013279579" evidence="1">
    <location>
        <begin position="20"/>
        <end position="267"/>
    </location>
</feature>
<dbReference type="EMBL" id="NIDE01000004">
    <property type="protein sequence ID" value="OWK43048.1"/>
    <property type="molecule type" value="Genomic_DNA"/>
</dbReference>
<keyword evidence="4" id="KW-1185">Reference proteome</keyword>
<feature type="domain" description="GP-PDE" evidence="2">
    <location>
        <begin position="24"/>
        <end position="265"/>
    </location>
</feature>
<dbReference type="GO" id="GO:0008081">
    <property type="term" value="F:phosphoric diester hydrolase activity"/>
    <property type="evidence" value="ECO:0007669"/>
    <property type="project" value="InterPro"/>
</dbReference>
<gene>
    <name evidence="3" type="ORF">FRUB_02647</name>
</gene>
<dbReference type="PANTHER" id="PTHR46211:SF1">
    <property type="entry name" value="GLYCEROPHOSPHODIESTER PHOSPHODIESTERASE, CYTOPLASMIC"/>
    <property type="match status" value="1"/>
</dbReference>
<dbReference type="AlphaFoldDB" id="A0A225DX34"/>
<organism evidence="3 4">
    <name type="scientific">Fimbriiglobus ruber</name>
    <dbReference type="NCBI Taxonomy" id="1908690"/>
    <lineage>
        <taxon>Bacteria</taxon>
        <taxon>Pseudomonadati</taxon>
        <taxon>Planctomycetota</taxon>
        <taxon>Planctomycetia</taxon>
        <taxon>Gemmatales</taxon>
        <taxon>Gemmataceae</taxon>
        <taxon>Fimbriiglobus</taxon>
    </lineage>
</organism>
<protein>
    <submittedName>
        <fullName evidence="3">Glycerophosphoryl diester phosphodiesterase</fullName>
    </submittedName>
</protein>
<reference evidence="4" key="1">
    <citation type="submission" date="2017-06" db="EMBL/GenBank/DDBJ databases">
        <title>Genome analysis of Fimbriiglobus ruber SP5, the first member of the order Planctomycetales with confirmed chitinolytic capability.</title>
        <authorList>
            <person name="Ravin N.V."/>
            <person name="Rakitin A.L."/>
            <person name="Ivanova A.A."/>
            <person name="Beletsky A.V."/>
            <person name="Kulichevskaya I.S."/>
            <person name="Mardanov A.V."/>
            <person name="Dedysh S.N."/>
        </authorList>
    </citation>
    <scope>NUCLEOTIDE SEQUENCE [LARGE SCALE GENOMIC DNA]</scope>
    <source>
        <strain evidence="4">SP5</strain>
    </source>
</reference>
<dbReference type="Pfam" id="PF03009">
    <property type="entry name" value="GDPD"/>
    <property type="match status" value="1"/>
</dbReference>
<evidence type="ECO:0000256" key="1">
    <source>
        <dbReference type="SAM" id="SignalP"/>
    </source>
</evidence>
<comment type="caution">
    <text evidence="3">The sequence shown here is derived from an EMBL/GenBank/DDBJ whole genome shotgun (WGS) entry which is preliminary data.</text>
</comment>
<dbReference type="CDD" id="cd08582">
    <property type="entry name" value="GDPD_like_2"/>
    <property type="match status" value="1"/>
</dbReference>
<name>A0A225DX34_9BACT</name>
<sequence>MTRLAASLILMSTALLAPAADPPVEIVGHRGASHDAPENTVASFKLSWAQKADGSELDIYLTKDGKAVVIHDKDTKRTAGTGMAVPGATLDELRALDVGRWKGERFAGEKIPTLDEMLATAPTGKRVFVEVKCGPEVVAELDRVLRASKLEPNQTPVIAFSADVIAAVKKARPDVPAYWLVTLNPKGAKPRMAEELIAKAKEIHADGLDLSASDVLDDAFARKVKAAGLKLYVWTVNDPIVAKRLVGIGVDGITTDRPGWLREQLAK</sequence>
<dbReference type="GO" id="GO:0006629">
    <property type="term" value="P:lipid metabolic process"/>
    <property type="evidence" value="ECO:0007669"/>
    <property type="project" value="InterPro"/>
</dbReference>